<keyword evidence="7 8" id="KW-0472">Membrane</keyword>
<keyword evidence="3" id="KW-0813">Transport</keyword>
<dbReference type="EMBL" id="UYIG01000001">
    <property type="protein sequence ID" value="VDG26913.1"/>
    <property type="molecule type" value="Genomic_DNA"/>
</dbReference>
<evidence type="ECO:0000256" key="5">
    <source>
        <dbReference type="ARBA" id="ARBA00022692"/>
    </source>
</evidence>
<keyword evidence="5 8" id="KW-0812">Transmembrane</keyword>
<feature type="transmembrane region" description="Helical" evidence="8">
    <location>
        <begin position="6"/>
        <end position="21"/>
    </location>
</feature>
<dbReference type="PANTHER" id="PTHR16119">
    <property type="entry name" value="TRANSMEMBRANE PROTEIN 144"/>
    <property type="match status" value="1"/>
</dbReference>
<comment type="similarity">
    <text evidence="2">Belongs to the GRP transporter (TC 2.A.7.5) family.</text>
</comment>
<dbReference type="InterPro" id="IPR037185">
    <property type="entry name" value="EmrE-like"/>
</dbReference>
<evidence type="ECO:0000256" key="8">
    <source>
        <dbReference type="SAM" id="Phobius"/>
    </source>
</evidence>
<feature type="transmembrane region" description="Helical" evidence="8">
    <location>
        <begin position="116"/>
        <end position="137"/>
    </location>
</feature>
<feature type="transmembrane region" description="Helical" evidence="8">
    <location>
        <begin position="234"/>
        <end position="254"/>
    </location>
</feature>
<dbReference type="Pfam" id="PF06800">
    <property type="entry name" value="Sugar_transport"/>
    <property type="match status" value="1"/>
</dbReference>
<accession>A0A660DUS0</accession>
<dbReference type="AlphaFoldDB" id="A0A660DUS0"/>
<name>A0A660DUS0_9LACO</name>
<organism evidence="9 10">
    <name type="scientific">Lactiplantibacillus mudanjiangensis</name>
    <dbReference type="NCBI Taxonomy" id="1296538"/>
    <lineage>
        <taxon>Bacteria</taxon>
        <taxon>Bacillati</taxon>
        <taxon>Bacillota</taxon>
        <taxon>Bacilli</taxon>
        <taxon>Lactobacillales</taxon>
        <taxon>Lactobacillaceae</taxon>
        <taxon>Lactiplantibacillus</taxon>
    </lineage>
</organism>
<evidence type="ECO:0000256" key="3">
    <source>
        <dbReference type="ARBA" id="ARBA00022448"/>
    </source>
</evidence>
<feature type="transmembrane region" description="Helical" evidence="8">
    <location>
        <begin position="149"/>
        <end position="169"/>
    </location>
</feature>
<feature type="transmembrane region" description="Helical" evidence="8">
    <location>
        <begin position="88"/>
        <end position="110"/>
    </location>
</feature>
<feature type="transmembrane region" description="Helical" evidence="8">
    <location>
        <begin position="261"/>
        <end position="280"/>
    </location>
</feature>
<evidence type="ECO:0000256" key="2">
    <source>
        <dbReference type="ARBA" id="ARBA00006117"/>
    </source>
</evidence>
<feature type="transmembrane region" description="Helical" evidence="8">
    <location>
        <begin position="33"/>
        <end position="55"/>
    </location>
</feature>
<keyword evidence="4" id="KW-0762">Sugar transport</keyword>
<evidence type="ECO:0000256" key="1">
    <source>
        <dbReference type="ARBA" id="ARBA00004651"/>
    </source>
</evidence>
<protein>
    <submittedName>
        <fullName evidence="9">Uncharacterized protein</fullName>
    </submittedName>
</protein>
<dbReference type="CDD" id="cd23110">
    <property type="entry name" value="GRP"/>
    <property type="match status" value="1"/>
</dbReference>
<evidence type="ECO:0000313" key="9">
    <source>
        <dbReference type="EMBL" id="VDG26913.1"/>
    </source>
</evidence>
<dbReference type="SUPFAM" id="SSF103481">
    <property type="entry name" value="Multidrug resistance efflux transporter EmrE"/>
    <property type="match status" value="1"/>
</dbReference>
<dbReference type="GO" id="GO:0005886">
    <property type="term" value="C:plasma membrane"/>
    <property type="evidence" value="ECO:0007669"/>
    <property type="project" value="UniProtKB-SubCell"/>
</dbReference>
<keyword evidence="6 8" id="KW-1133">Transmembrane helix</keyword>
<proteinExistence type="inferred from homology"/>
<dbReference type="OrthoDB" id="1452595at2"/>
<dbReference type="InterPro" id="IPR010651">
    <property type="entry name" value="Sugar_transport"/>
</dbReference>
<dbReference type="GO" id="GO:0015144">
    <property type="term" value="F:carbohydrate transmembrane transporter activity"/>
    <property type="evidence" value="ECO:0007669"/>
    <property type="project" value="InterPro"/>
</dbReference>
<reference evidence="9 10" key="1">
    <citation type="submission" date="2018-11" db="EMBL/GenBank/DDBJ databases">
        <authorList>
            <person name="Wuyts S."/>
        </authorList>
    </citation>
    <scope>NUCLEOTIDE SEQUENCE [LARGE SCALE GENOMIC DNA]</scope>
    <source>
        <strain evidence="9">Lactobacillus mudanjiangensis AMBF249</strain>
    </source>
</reference>
<evidence type="ECO:0000313" key="10">
    <source>
        <dbReference type="Proteomes" id="UP000289996"/>
    </source>
</evidence>
<dbReference type="PANTHER" id="PTHR16119:SF17">
    <property type="entry name" value="TRANSMEMBRANE PROTEIN 144"/>
    <property type="match status" value="1"/>
</dbReference>
<evidence type="ECO:0000256" key="4">
    <source>
        <dbReference type="ARBA" id="ARBA00022597"/>
    </source>
</evidence>
<evidence type="ECO:0000256" key="7">
    <source>
        <dbReference type="ARBA" id="ARBA00023136"/>
    </source>
</evidence>
<gene>
    <name evidence="9" type="ORF">MUDAN_MDHGFNIF_00307</name>
</gene>
<dbReference type="Proteomes" id="UP000289996">
    <property type="component" value="Unassembled WGS sequence"/>
</dbReference>
<evidence type="ECO:0000256" key="6">
    <source>
        <dbReference type="ARBA" id="ARBA00022989"/>
    </source>
</evidence>
<dbReference type="RefSeq" id="WP_130851243.1">
    <property type="nucleotide sequence ID" value="NZ_UYIG01000001.1"/>
</dbReference>
<feature type="transmembrane region" description="Helical" evidence="8">
    <location>
        <begin position="175"/>
        <end position="193"/>
    </location>
</feature>
<feature type="transmembrane region" description="Helical" evidence="8">
    <location>
        <begin position="205"/>
        <end position="228"/>
    </location>
</feature>
<sequence>MTAIVIGLVPALFWGILPIWIRKYTGGDFRNQLLGTTIGIVIVAGLLTLILHLAFTWKTAMLFFLSGFCWSFGQAGQYYGYEHLGVSLTMPLSTALQIVGNSLIGGLVFGEWHGSHAIWLSLLMLVIIIVGVALTNGKLKGVVGRPKDYLILVATTAGYWGYSALPHYAHVASNLTGFLPQALGMLIAGLLISSTQPKVFGQIATARNITAGLIFSVAAATYLVSLSLNGTVNAFVLSQLNVVVATLFGGLVLHEFVKGQVWLTLFGLIILIGGATGLVMI</sequence>
<comment type="subcellular location">
    <subcellularLocation>
        <location evidence="1">Cell membrane</location>
        <topology evidence="1">Multi-pass membrane protein</topology>
    </subcellularLocation>
</comment>
<keyword evidence="10" id="KW-1185">Reference proteome</keyword>